<dbReference type="eggNOG" id="KOG3656">
    <property type="taxonomic scope" value="Eukaryota"/>
</dbReference>
<feature type="transmembrane region" description="Helical" evidence="10">
    <location>
        <begin position="116"/>
        <end position="135"/>
    </location>
</feature>
<proteinExistence type="inferred from homology"/>
<dbReference type="PANTHER" id="PTHR24248">
    <property type="entry name" value="ADRENERGIC RECEPTOR-RELATED G-PROTEIN COUPLED RECEPTOR"/>
    <property type="match status" value="1"/>
</dbReference>
<evidence type="ECO:0000256" key="4">
    <source>
        <dbReference type="ARBA" id="ARBA00022989"/>
    </source>
</evidence>
<feature type="non-terminal residue" evidence="12">
    <location>
        <position position="1"/>
    </location>
</feature>
<evidence type="ECO:0000313" key="12">
    <source>
        <dbReference type="EMBL" id="ESO09195.1"/>
    </source>
</evidence>
<evidence type="ECO:0000256" key="3">
    <source>
        <dbReference type="ARBA" id="ARBA00022692"/>
    </source>
</evidence>
<evidence type="ECO:0000256" key="6">
    <source>
        <dbReference type="ARBA" id="ARBA00023136"/>
    </source>
</evidence>
<accession>V3VCK5</accession>
<comment type="subcellular location">
    <subcellularLocation>
        <location evidence="1">Cell membrane</location>
        <topology evidence="1">Multi-pass membrane protein</topology>
    </subcellularLocation>
</comment>
<evidence type="ECO:0000256" key="2">
    <source>
        <dbReference type="ARBA" id="ARBA00022475"/>
    </source>
</evidence>
<evidence type="ECO:0000259" key="11">
    <source>
        <dbReference type="PROSITE" id="PS50262"/>
    </source>
</evidence>
<protein>
    <recommendedName>
        <fullName evidence="11">G-protein coupled receptors family 1 profile domain-containing protein</fullName>
    </recommendedName>
</protein>
<evidence type="ECO:0000256" key="5">
    <source>
        <dbReference type="ARBA" id="ARBA00023040"/>
    </source>
</evidence>
<dbReference type="HOGENOM" id="CLU_009579_29_8_1"/>
<dbReference type="EMBL" id="KB095959">
    <property type="protein sequence ID" value="ESO09195.1"/>
    <property type="molecule type" value="Genomic_DNA"/>
</dbReference>
<dbReference type="RefSeq" id="XP_009012288.1">
    <property type="nucleotide sequence ID" value="XM_009014040.1"/>
</dbReference>
<keyword evidence="6 10" id="KW-0472">Membrane</keyword>
<dbReference type="PROSITE" id="PS50262">
    <property type="entry name" value="G_PROTEIN_RECEP_F1_2"/>
    <property type="match status" value="1"/>
</dbReference>
<dbReference type="Pfam" id="PF00001">
    <property type="entry name" value="7tm_1"/>
    <property type="match status" value="1"/>
</dbReference>
<evidence type="ECO:0000256" key="10">
    <source>
        <dbReference type="SAM" id="Phobius"/>
    </source>
</evidence>
<dbReference type="PRINTS" id="PR00237">
    <property type="entry name" value="GPCRRHODOPSN"/>
</dbReference>
<dbReference type="InterPro" id="IPR000276">
    <property type="entry name" value="GPCR_Rhodpsn"/>
</dbReference>
<sequence>LIGLLMLAVIFGAVFGNTLVIVGVLKYERLRIIPNSFILSMAIADLLVAILVMTFNACQELCGGWLFGKVTCDIFNANDVLFSTASLLHLCCISVDRYVAVTDPLHYDSRMTRKKVAMMLGAAWGASALLSHVPIHMQWY</sequence>
<evidence type="ECO:0000256" key="8">
    <source>
        <dbReference type="ARBA" id="ARBA00023224"/>
    </source>
</evidence>
<keyword evidence="3 9" id="KW-0812">Transmembrane</keyword>
<feature type="transmembrane region" description="Helical" evidence="10">
    <location>
        <begin position="6"/>
        <end position="25"/>
    </location>
</feature>
<dbReference type="OrthoDB" id="5957871at2759"/>
<comment type="similarity">
    <text evidence="9">Belongs to the G-protein coupled receptor 1 family.</text>
</comment>
<evidence type="ECO:0000256" key="7">
    <source>
        <dbReference type="ARBA" id="ARBA00023170"/>
    </source>
</evidence>
<dbReference type="PROSITE" id="PS00237">
    <property type="entry name" value="G_PROTEIN_RECEP_F1_1"/>
    <property type="match status" value="1"/>
</dbReference>
<dbReference type="Gene3D" id="1.20.1070.10">
    <property type="entry name" value="Rhodopsin 7-helix transmembrane proteins"/>
    <property type="match status" value="1"/>
</dbReference>
<keyword evidence="7 9" id="KW-0675">Receptor</keyword>
<organism evidence="12">
    <name type="scientific">Helobdella robusta</name>
    <name type="common">Californian leech</name>
    <dbReference type="NCBI Taxonomy" id="6412"/>
    <lineage>
        <taxon>Eukaryota</taxon>
        <taxon>Metazoa</taxon>
        <taxon>Spiralia</taxon>
        <taxon>Lophotrochozoa</taxon>
        <taxon>Annelida</taxon>
        <taxon>Clitellata</taxon>
        <taxon>Hirudinea</taxon>
        <taxon>Rhynchobdellida</taxon>
        <taxon>Glossiphoniidae</taxon>
        <taxon>Helobdella</taxon>
    </lineage>
</organism>
<reference evidence="12" key="1">
    <citation type="journal article" date="2013" name="Nature">
        <title>Insights into bilaterian evolution from three spiralian genomes.</title>
        <authorList>
            <person name="Simakov O."/>
            <person name="Marletaz F."/>
            <person name="Cho S.J."/>
            <person name="Edsinger-Gonzales E."/>
            <person name="Havlak P."/>
            <person name="Hellsten U."/>
            <person name="Kuo D.H."/>
            <person name="Larsson T."/>
            <person name="Lv J."/>
            <person name="Arendt D."/>
            <person name="Savage R."/>
            <person name="Osoegawa K."/>
            <person name="de Jong P."/>
            <person name="Grimwood J."/>
            <person name="Chapman J.A."/>
            <person name="Shapiro H."/>
            <person name="Aerts A."/>
            <person name="Otillar R.P."/>
            <person name="Terry A.Y."/>
            <person name="Boore J.L."/>
            <person name="Grigoriev I.V."/>
            <person name="Lindberg D.R."/>
            <person name="Seaver E.C."/>
            <person name="Weisblat D.A."/>
            <person name="Putnam N.H."/>
            <person name="Rokhsar D.S."/>
        </authorList>
    </citation>
    <scope>NUCLEOTIDE SEQUENCE</scope>
</reference>
<dbReference type="GeneID" id="20196122"/>
<dbReference type="SUPFAM" id="SSF81321">
    <property type="entry name" value="Family A G protein-coupled receptor-like"/>
    <property type="match status" value="1"/>
</dbReference>
<dbReference type="OMA" id="THPHICI"/>
<feature type="non-terminal residue" evidence="12">
    <location>
        <position position="140"/>
    </location>
</feature>
<gene>
    <name evidence="12" type="ORF">HELRODRAFT_129786</name>
</gene>
<evidence type="ECO:0000256" key="9">
    <source>
        <dbReference type="RuleBase" id="RU000688"/>
    </source>
</evidence>
<keyword evidence="5 9" id="KW-0297">G-protein coupled receptor</keyword>
<feature type="domain" description="G-protein coupled receptors family 1 profile" evidence="11">
    <location>
        <begin position="16"/>
        <end position="140"/>
    </location>
</feature>
<dbReference type="PANTHER" id="PTHR24248:SF66">
    <property type="entry name" value="OCTOPAMINE RECEPTOR BETA-3R"/>
    <property type="match status" value="1"/>
</dbReference>
<dbReference type="InterPro" id="IPR017452">
    <property type="entry name" value="GPCR_Rhodpsn_7TM"/>
</dbReference>
<dbReference type="STRING" id="6412.T1EHS2"/>
<keyword evidence="4 10" id="KW-1133">Transmembrane helix</keyword>
<feature type="transmembrane region" description="Helical" evidence="10">
    <location>
        <begin position="37"/>
        <end position="55"/>
    </location>
</feature>
<name>V3VCK5_HELRO</name>
<keyword evidence="2" id="KW-1003">Cell membrane</keyword>
<evidence type="ECO:0000256" key="1">
    <source>
        <dbReference type="ARBA" id="ARBA00004651"/>
    </source>
</evidence>
<keyword evidence="8 9" id="KW-0807">Transducer</keyword>